<dbReference type="AlphaFoldDB" id="A0AAV2K4U6"/>
<dbReference type="Proteomes" id="UP001497482">
    <property type="component" value="Chromosome 16"/>
</dbReference>
<feature type="region of interest" description="Disordered" evidence="1">
    <location>
        <begin position="76"/>
        <end position="131"/>
    </location>
</feature>
<evidence type="ECO:0000256" key="1">
    <source>
        <dbReference type="SAM" id="MobiDB-lite"/>
    </source>
</evidence>
<evidence type="ECO:0000313" key="4">
    <source>
        <dbReference type="Proteomes" id="UP001497482"/>
    </source>
</evidence>
<keyword evidence="4" id="KW-1185">Reference proteome</keyword>
<feature type="signal peptide" evidence="2">
    <location>
        <begin position="1"/>
        <end position="17"/>
    </location>
</feature>
<gene>
    <name evidence="3" type="ORF">KC01_LOCUS13916</name>
</gene>
<feature type="chain" id="PRO_5043898252" evidence="2">
    <location>
        <begin position="18"/>
        <end position="301"/>
    </location>
</feature>
<evidence type="ECO:0000313" key="3">
    <source>
        <dbReference type="EMBL" id="CAL1583448.1"/>
    </source>
</evidence>
<sequence>MMHRVLLLWTSQTRVLLLWTSQTRVLLLWTSQTRVLLLWTSQTRVLLLWTSQTRVLLLWTSQTRVLLHVDLTDQSPPAVDLTDQSPPAVDLTDQSPPAVDLTDQSPPAVDHTDQSPPAVDLTDQSPPAVDLTDQTAPAVDLTDQGSGYEWVHSLSPASSGATHGPIRGGGAQRWDVASAAVVSGLECYRLTIETTEHSVIGHWDPGICAFGASAEPRCAESGSGWTLRRCVSTFTHRAQQEPEAKCRDSSEAAPAETEHPIRGSLKPLEKHFPEEAAAVERVSPGGEGHPGGREPLSLDEA</sequence>
<name>A0AAV2K4U6_KNICA</name>
<feature type="region of interest" description="Disordered" evidence="1">
    <location>
        <begin position="238"/>
        <end position="301"/>
    </location>
</feature>
<reference evidence="3 4" key="1">
    <citation type="submission" date="2024-04" db="EMBL/GenBank/DDBJ databases">
        <authorList>
            <person name="Waldvogel A.-M."/>
            <person name="Schoenle A."/>
        </authorList>
    </citation>
    <scope>NUCLEOTIDE SEQUENCE [LARGE SCALE GENOMIC DNA]</scope>
</reference>
<feature type="compositionally biased region" description="Basic and acidic residues" evidence="1">
    <location>
        <begin position="238"/>
        <end position="274"/>
    </location>
</feature>
<organism evidence="3 4">
    <name type="scientific">Knipowitschia caucasica</name>
    <name type="common">Caucasian dwarf goby</name>
    <name type="synonym">Pomatoschistus caucasicus</name>
    <dbReference type="NCBI Taxonomy" id="637954"/>
    <lineage>
        <taxon>Eukaryota</taxon>
        <taxon>Metazoa</taxon>
        <taxon>Chordata</taxon>
        <taxon>Craniata</taxon>
        <taxon>Vertebrata</taxon>
        <taxon>Euteleostomi</taxon>
        <taxon>Actinopterygii</taxon>
        <taxon>Neopterygii</taxon>
        <taxon>Teleostei</taxon>
        <taxon>Neoteleostei</taxon>
        <taxon>Acanthomorphata</taxon>
        <taxon>Gobiaria</taxon>
        <taxon>Gobiiformes</taxon>
        <taxon>Gobioidei</taxon>
        <taxon>Gobiidae</taxon>
        <taxon>Gobiinae</taxon>
        <taxon>Knipowitschia</taxon>
    </lineage>
</organism>
<protein>
    <submittedName>
        <fullName evidence="3">Uncharacterized protein</fullName>
    </submittedName>
</protein>
<keyword evidence="2" id="KW-0732">Signal</keyword>
<evidence type="ECO:0000256" key="2">
    <source>
        <dbReference type="SAM" id="SignalP"/>
    </source>
</evidence>
<proteinExistence type="predicted"/>
<dbReference type="EMBL" id="OZ035838">
    <property type="protein sequence ID" value="CAL1583448.1"/>
    <property type="molecule type" value="Genomic_DNA"/>
</dbReference>
<accession>A0AAV2K4U6</accession>